<sequence length="106" mass="11317">MSSDSKPSPIFSFIALYFATLFSLDTWAAARASPYRAPSSVAYNRPANMPPPRDSYQGGMHGQGRHGPSSDGNLGGRRPEGRIASARDSRPPMRIGANARCGACMT</sequence>
<reference evidence="3" key="1">
    <citation type="submission" date="2023-01" db="EMBL/GenBank/DDBJ databases">
        <authorList>
            <person name="Van Ghelder C."/>
            <person name="Rancurel C."/>
        </authorList>
    </citation>
    <scope>NUCLEOTIDE SEQUENCE</scope>
    <source>
        <strain evidence="3">CNCM I-4278</strain>
    </source>
</reference>
<feature type="signal peptide" evidence="2">
    <location>
        <begin position="1"/>
        <end position="32"/>
    </location>
</feature>
<evidence type="ECO:0000313" key="4">
    <source>
        <dbReference type="Proteomes" id="UP001152607"/>
    </source>
</evidence>
<protein>
    <submittedName>
        <fullName evidence="3">Uncharacterized protein</fullName>
    </submittedName>
</protein>
<feature type="chain" id="PRO_5040956067" evidence="2">
    <location>
        <begin position="33"/>
        <end position="106"/>
    </location>
</feature>
<dbReference type="EMBL" id="CAOQHR010000007">
    <property type="protein sequence ID" value="CAI6337723.1"/>
    <property type="molecule type" value="Genomic_DNA"/>
</dbReference>
<organism evidence="3 4">
    <name type="scientific">Periconia digitata</name>
    <dbReference type="NCBI Taxonomy" id="1303443"/>
    <lineage>
        <taxon>Eukaryota</taxon>
        <taxon>Fungi</taxon>
        <taxon>Dikarya</taxon>
        <taxon>Ascomycota</taxon>
        <taxon>Pezizomycotina</taxon>
        <taxon>Dothideomycetes</taxon>
        <taxon>Pleosporomycetidae</taxon>
        <taxon>Pleosporales</taxon>
        <taxon>Massarineae</taxon>
        <taxon>Periconiaceae</taxon>
        <taxon>Periconia</taxon>
    </lineage>
</organism>
<keyword evidence="2" id="KW-0732">Signal</keyword>
<dbReference type="Proteomes" id="UP001152607">
    <property type="component" value="Unassembled WGS sequence"/>
</dbReference>
<feature type="region of interest" description="Disordered" evidence="1">
    <location>
        <begin position="39"/>
        <end position="106"/>
    </location>
</feature>
<name>A0A9W4UNZ1_9PLEO</name>
<gene>
    <name evidence="3" type="ORF">PDIGIT_LOCUS10838</name>
</gene>
<accession>A0A9W4UNZ1</accession>
<proteinExistence type="predicted"/>
<evidence type="ECO:0000313" key="3">
    <source>
        <dbReference type="EMBL" id="CAI6337723.1"/>
    </source>
</evidence>
<comment type="caution">
    <text evidence="3">The sequence shown here is derived from an EMBL/GenBank/DDBJ whole genome shotgun (WGS) entry which is preliminary data.</text>
</comment>
<dbReference type="AlphaFoldDB" id="A0A9W4UNZ1"/>
<dbReference type="OrthoDB" id="2121326at2759"/>
<feature type="compositionally biased region" description="Basic and acidic residues" evidence="1">
    <location>
        <begin position="77"/>
        <end position="91"/>
    </location>
</feature>
<evidence type="ECO:0000256" key="2">
    <source>
        <dbReference type="SAM" id="SignalP"/>
    </source>
</evidence>
<evidence type="ECO:0000256" key="1">
    <source>
        <dbReference type="SAM" id="MobiDB-lite"/>
    </source>
</evidence>
<keyword evidence="4" id="KW-1185">Reference proteome</keyword>